<gene>
    <name evidence="2" type="ORF">QYM36_003478</name>
</gene>
<comment type="caution">
    <text evidence="2">The sequence shown here is derived from an EMBL/GenBank/DDBJ whole genome shotgun (WGS) entry which is preliminary data.</text>
</comment>
<feature type="region of interest" description="Disordered" evidence="1">
    <location>
        <begin position="23"/>
        <end position="136"/>
    </location>
</feature>
<evidence type="ECO:0000313" key="3">
    <source>
        <dbReference type="Proteomes" id="UP001187531"/>
    </source>
</evidence>
<dbReference type="Proteomes" id="UP001187531">
    <property type="component" value="Unassembled WGS sequence"/>
</dbReference>
<sequence>MEEIERKKRQEEEDEKLARELSELFNTGKPKLKQKGDPGFYELRNNPKTQLSSDSTLVPSTSNGKNTVLLVNEKEDNIVTNGLKRKRKLSKENNDMVKQRKMTGEKHNIDPDVQKDDNVGSKEIKRQVDKKGASGVLIDESETIHGGLLHKQFANNDDLSLAGRKLKTTKPCVRGEKRQMNKKEIKTRLRSTPLNDESAESIKDNIEHKRGVGAEVGMKGQSKIGVRNVSDDESGKLSPILSNCNETKINSTCNEEKPTHNDYEDARDEKITGRSARRQNRQAIKDEVTCPAVDDCEVKPKRLSHSKLNIKSDKLNRCSEKNEKTVKAVLKKQNYGEGTKQNGKSMVETGRQKPEKYTPISSNPRTGMGLRTQKRQTNKDEVLCMAIDDCEVKLKTLSSSKVHTKRNKLNNCTKRFEKTVKVISKQKKLGEGTEQNDRIMVETEHQQPEKYIPEEYTPISLSPKTKSKLSRNKRVKGVIISTAKRSEETRECDDDTIGGSSPKRRKVANVLEANSPTNKVNRMSKFSKTFQVESRNNIDGSDDDEICGSNSKKQKITKFKRILNPRAVLLKAKQKIKDDENSADVLKNTINLSETFNHKIENNITFRENRNGRSTALNKLLNRNHLRRRADDETITQELIEDQNPGAPESRSTSPILSQARCVSPEF</sequence>
<feature type="region of interest" description="Disordered" evidence="1">
    <location>
        <begin position="251"/>
        <end position="280"/>
    </location>
</feature>
<proteinExistence type="predicted"/>
<evidence type="ECO:0000313" key="2">
    <source>
        <dbReference type="EMBL" id="KAK2721216.1"/>
    </source>
</evidence>
<feature type="compositionally biased region" description="Basic and acidic residues" evidence="1">
    <location>
        <begin position="254"/>
        <end position="272"/>
    </location>
</feature>
<feature type="compositionally biased region" description="Polar residues" evidence="1">
    <location>
        <begin position="46"/>
        <end position="66"/>
    </location>
</feature>
<accession>A0AA88IBJ9</accession>
<protein>
    <submittedName>
        <fullName evidence="2">Uncharacterized protein</fullName>
    </submittedName>
</protein>
<reference evidence="2" key="1">
    <citation type="submission" date="2023-07" db="EMBL/GenBank/DDBJ databases">
        <title>Chromosome-level genome assembly of Artemia franciscana.</title>
        <authorList>
            <person name="Jo E."/>
        </authorList>
    </citation>
    <scope>NUCLEOTIDE SEQUENCE</scope>
    <source>
        <tissue evidence="2">Whole body</tissue>
    </source>
</reference>
<dbReference type="EMBL" id="JAVRJZ010000006">
    <property type="protein sequence ID" value="KAK2721216.1"/>
    <property type="molecule type" value="Genomic_DNA"/>
</dbReference>
<organism evidence="2 3">
    <name type="scientific">Artemia franciscana</name>
    <name type="common">Brine shrimp</name>
    <name type="synonym">Artemia sanfranciscana</name>
    <dbReference type="NCBI Taxonomy" id="6661"/>
    <lineage>
        <taxon>Eukaryota</taxon>
        <taxon>Metazoa</taxon>
        <taxon>Ecdysozoa</taxon>
        <taxon>Arthropoda</taxon>
        <taxon>Crustacea</taxon>
        <taxon>Branchiopoda</taxon>
        <taxon>Anostraca</taxon>
        <taxon>Artemiidae</taxon>
        <taxon>Artemia</taxon>
    </lineage>
</organism>
<feature type="region of interest" description="Disordered" evidence="1">
    <location>
        <begin position="173"/>
        <end position="219"/>
    </location>
</feature>
<feature type="region of interest" description="Disordered" evidence="1">
    <location>
        <begin position="332"/>
        <end position="374"/>
    </location>
</feature>
<name>A0AA88IBJ9_ARTSF</name>
<feature type="compositionally biased region" description="Basic and acidic residues" evidence="1">
    <location>
        <begin position="90"/>
        <end position="132"/>
    </location>
</feature>
<feature type="compositionally biased region" description="Basic and acidic residues" evidence="1">
    <location>
        <begin position="173"/>
        <end position="187"/>
    </location>
</feature>
<dbReference type="AlphaFoldDB" id="A0AA88IBJ9"/>
<feature type="region of interest" description="Disordered" evidence="1">
    <location>
        <begin position="632"/>
        <end position="667"/>
    </location>
</feature>
<evidence type="ECO:0000256" key="1">
    <source>
        <dbReference type="SAM" id="MobiDB-lite"/>
    </source>
</evidence>
<feature type="compositionally biased region" description="Basic and acidic residues" evidence="1">
    <location>
        <begin position="200"/>
        <end position="212"/>
    </location>
</feature>
<keyword evidence="3" id="KW-1185">Reference proteome</keyword>